<evidence type="ECO:0000259" key="9">
    <source>
        <dbReference type="PROSITE" id="PS50994"/>
    </source>
</evidence>
<dbReference type="EMBL" id="BGZK01002845">
    <property type="protein sequence ID" value="GBP96877.1"/>
    <property type="molecule type" value="Genomic_DNA"/>
</dbReference>
<dbReference type="InterPro" id="IPR043128">
    <property type="entry name" value="Rev_trsase/Diguanyl_cyclase"/>
</dbReference>
<organism evidence="10 11">
    <name type="scientific">Eumeta variegata</name>
    <name type="common">Bagworm moth</name>
    <name type="synonym">Eumeta japonica</name>
    <dbReference type="NCBI Taxonomy" id="151549"/>
    <lineage>
        <taxon>Eukaryota</taxon>
        <taxon>Metazoa</taxon>
        <taxon>Ecdysozoa</taxon>
        <taxon>Arthropoda</taxon>
        <taxon>Hexapoda</taxon>
        <taxon>Insecta</taxon>
        <taxon>Pterygota</taxon>
        <taxon>Neoptera</taxon>
        <taxon>Endopterygota</taxon>
        <taxon>Lepidoptera</taxon>
        <taxon>Glossata</taxon>
        <taxon>Ditrysia</taxon>
        <taxon>Tineoidea</taxon>
        <taxon>Psychidae</taxon>
        <taxon>Oiketicinae</taxon>
        <taxon>Eumeta</taxon>
    </lineage>
</organism>
<dbReference type="GO" id="GO:0008233">
    <property type="term" value="F:peptidase activity"/>
    <property type="evidence" value="ECO:0007669"/>
    <property type="project" value="UniProtKB-KW"/>
</dbReference>
<dbReference type="AlphaFoldDB" id="A0A4C2ADF1"/>
<dbReference type="PROSITE" id="PS50994">
    <property type="entry name" value="INTEGRASE"/>
    <property type="match status" value="1"/>
</dbReference>
<keyword evidence="5" id="KW-0540">Nuclease</keyword>
<name>A0A4C2ADF1_EUMVA</name>
<comment type="caution">
    <text evidence="10">The sequence shown here is derived from an EMBL/GenBank/DDBJ whole genome shotgun (WGS) entry which is preliminary data.</text>
</comment>
<dbReference type="GO" id="GO:0015074">
    <property type="term" value="P:DNA integration"/>
    <property type="evidence" value="ECO:0007669"/>
    <property type="project" value="InterPro"/>
</dbReference>
<keyword evidence="11" id="KW-1185">Reference proteome</keyword>
<dbReference type="Gene3D" id="3.30.420.10">
    <property type="entry name" value="Ribonuclease H-like superfamily/Ribonuclease H"/>
    <property type="match status" value="1"/>
</dbReference>
<dbReference type="CDD" id="cd09274">
    <property type="entry name" value="RNase_HI_RT_Ty3"/>
    <property type="match status" value="1"/>
</dbReference>
<dbReference type="InterPro" id="IPR001584">
    <property type="entry name" value="Integrase_cat-core"/>
</dbReference>
<dbReference type="OrthoDB" id="41323at2759"/>
<dbReference type="SUPFAM" id="SSF53098">
    <property type="entry name" value="Ribonuclease H-like"/>
    <property type="match status" value="1"/>
</dbReference>
<dbReference type="Gene3D" id="3.30.70.270">
    <property type="match status" value="1"/>
</dbReference>
<evidence type="ECO:0000256" key="1">
    <source>
        <dbReference type="ARBA" id="ARBA00012493"/>
    </source>
</evidence>
<dbReference type="GO" id="GO:0042575">
    <property type="term" value="C:DNA polymerase complex"/>
    <property type="evidence" value="ECO:0007669"/>
    <property type="project" value="UniProtKB-ARBA"/>
</dbReference>
<dbReference type="Proteomes" id="UP000299102">
    <property type="component" value="Unassembled WGS sequence"/>
</dbReference>
<keyword evidence="2" id="KW-0645">Protease</keyword>
<dbReference type="GO" id="GO:0003676">
    <property type="term" value="F:nucleic acid binding"/>
    <property type="evidence" value="ECO:0007669"/>
    <property type="project" value="InterPro"/>
</dbReference>
<dbReference type="Gene3D" id="1.10.340.70">
    <property type="match status" value="1"/>
</dbReference>
<dbReference type="Pfam" id="PF17921">
    <property type="entry name" value="Integrase_H2C2"/>
    <property type="match status" value="1"/>
</dbReference>
<dbReference type="STRING" id="151549.A0A4C2ADF1"/>
<evidence type="ECO:0000256" key="5">
    <source>
        <dbReference type="ARBA" id="ARBA00022722"/>
    </source>
</evidence>
<dbReference type="PANTHER" id="PTHR37984:SF15">
    <property type="entry name" value="INTEGRASE CATALYTIC DOMAIN-CONTAINING PROTEIN"/>
    <property type="match status" value="1"/>
</dbReference>
<dbReference type="Pfam" id="PF00665">
    <property type="entry name" value="rve"/>
    <property type="match status" value="1"/>
</dbReference>
<keyword evidence="7" id="KW-0378">Hydrolase</keyword>
<dbReference type="FunFam" id="3.30.420.10:FF:000032">
    <property type="entry name" value="Retrovirus-related Pol polyprotein from transposon 297-like Protein"/>
    <property type="match status" value="1"/>
</dbReference>
<evidence type="ECO:0000256" key="4">
    <source>
        <dbReference type="ARBA" id="ARBA00022695"/>
    </source>
</evidence>
<keyword evidence="6" id="KW-0255">Endonuclease</keyword>
<dbReference type="Pfam" id="PF17919">
    <property type="entry name" value="RT_RNaseH_2"/>
    <property type="match status" value="1"/>
</dbReference>
<dbReference type="InterPro" id="IPR041588">
    <property type="entry name" value="Integrase_H2C2"/>
</dbReference>
<keyword evidence="8" id="KW-0695">RNA-directed DNA polymerase</keyword>
<evidence type="ECO:0000256" key="3">
    <source>
        <dbReference type="ARBA" id="ARBA00022679"/>
    </source>
</evidence>
<evidence type="ECO:0000256" key="6">
    <source>
        <dbReference type="ARBA" id="ARBA00022759"/>
    </source>
</evidence>
<dbReference type="FunFam" id="3.10.20.370:FF:000001">
    <property type="entry name" value="Retrovirus-related Pol polyprotein from transposon 17.6-like protein"/>
    <property type="match status" value="1"/>
</dbReference>
<dbReference type="InterPro" id="IPR000477">
    <property type="entry name" value="RT_dom"/>
</dbReference>
<reference evidence="10 11" key="1">
    <citation type="journal article" date="2019" name="Commun. Biol.">
        <title>The bagworm genome reveals a unique fibroin gene that provides high tensile strength.</title>
        <authorList>
            <person name="Kono N."/>
            <person name="Nakamura H."/>
            <person name="Ohtoshi R."/>
            <person name="Tomita M."/>
            <person name="Numata K."/>
            <person name="Arakawa K."/>
        </authorList>
    </citation>
    <scope>NUCLEOTIDE SEQUENCE [LARGE SCALE GENOMIC DNA]</scope>
</reference>
<dbReference type="PANTHER" id="PTHR37984">
    <property type="entry name" value="PROTEIN CBG26694"/>
    <property type="match status" value="1"/>
</dbReference>
<proteinExistence type="predicted"/>
<dbReference type="GO" id="GO:0006508">
    <property type="term" value="P:proteolysis"/>
    <property type="evidence" value="ECO:0007669"/>
    <property type="project" value="UniProtKB-KW"/>
</dbReference>
<evidence type="ECO:0000256" key="2">
    <source>
        <dbReference type="ARBA" id="ARBA00022670"/>
    </source>
</evidence>
<dbReference type="CDD" id="cd01647">
    <property type="entry name" value="RT_LTR"/>
    <property type="match status" value="1"/>
</dbReference>
<evidence type="ECO:0000256" key="7">
    <source>
        <dbReference type="ARBA" id="ARBA00022801"/>
    </source>
</evidence>
<dbReference type="InterPro" id="IPR043502">
    <property type="entry name" value="DNA/RNA_pol_sf"/>
</dbReference>
<accession>A0A4C2ADF1</accession>
<evidence type="ECO:0000313" key="11">
    <source>
        <dbReference type="Proteomes" id="UP000299102"/>
    </source>
</evidence>
<keyword evidence="3" id="KW-0808">Transferase</keyword>
<dbReference type="FunFam" id="3.10.10.10:FF:000007">
    <property type="entry name" value="Retrovirus-related Pol polyprotein from transposon 17.6-like Protein"/>
    <property type="match status" value="1"/>
</dbReference>
<evidence type="ECO:0000256" key="8">
    <source>
        <dbReference type="ARBA" id="ARBA00022918"/>
    </source>
</evidence>
<dbReference type="EC" id="2.7.7.49" evidence="1"/>
<dbReference type="GO" id="GO:0004519">
    <property type="term" value="F:endonuclease activity"/>
    <property type="evidence" value="ECO:0007669"/>
    <property type="project" value="UniProtKB-KW"/>
</dbReference>
<dbReference type="InterPro" id="IPR012337">
    <property type="entry name" value="RNaseH-like_sf"/>
</dbReference>
<evidence type="ECO:0000313" key="10">
    <source>
        <dbReference type="EMBL" id="GBP96877.1"/>
    </source>
</evidence>
<feature type="domain" description="Integrase catalytic" evidence="9">
    <location>
        <begin position="419"/>
        <end position="585"/>
    </location>
</feature>
<dbReference type="InterPro" id="IPR050951">
    <property type="entry name" value="Retrovirus_Pol_polyprotein"/>
</dbReference>
<dbReference type="Gene3D" id="3.10.20.370">
    <property type="match status" value="1"/>
</dbReference>
<gene>
    <name evidence="10" type="primary">Tf2-9</name>
    <name evidence="10" type="ORF">EVAR_98811_1</name>
</gene>
<dbReference type="SUPFAM" id="SSF56672">
    <property type="entry name" value="DNA/RNA polymerases"/>
    <property type="match status" value="1"/>
</dbReference>
<dbReference type="InterPro" id="IPR041577">
    <property type="entry name" value="RT_RNaseH_2"/>
</dbReference>
<keyword evidence="4" id="KW-0548">Nucleotidyltransferase</keyword>
<dbReference type="InterPro" id="IPR036397">
    <property type="entry name" value="RNaseH_sf"/>
</dbReference>
<sequence>MTADDCPRTGRLFVSEQRTKVQFLVDTGNRYLSTIRVSLGIATAPHTKKKDDGWRPCGDYRMLNSRTVPDRYPIKHIHDFTHSLSGSSIFSTIDLVKAYNQIPVNPDDIAKTAITTPFGLYEFPYMTFGLRNAGQTFQRFVDEMLRGLDFTYAYLDDFLVFSKDQKTHEEHLHLLFNRLRQYGMVINTAKCVFGAAEAPLNALLTGSAKGSHPVDITGELSQAFEACKEGLCQAALLAHPKCNAKLALVTDASDTAIGAVLQQYDDNRWQPLAFYSHKLSPTQQKYSPYDRELLAIYESIKHLDFIEQFTTDIRHISGKDNVVADTLSRVEEIVQPIDSNQLALAQQSDTELKQLVEGANSLCMKNQTTCHPGTNATAKLVSDRYVWPGVRRDSREWVRTCLACQRSKITRHVTTPLGTFKLPAARFRFIHIDLIGPLPISQGYRYCLTAIDRFTRWPEAFPIADITAETVAKALINGWISRFGCPIDVVTDRGAQFESALFKSLAQIAGFQHRRTTAYHPSCNGLVERFHRQLKAAIVCHENANWVESLPLVLLGIRSALKEDPDNLRRITLRRTTPLTGRIFR</sequence>
<dbReference type="Pfam" id="PF00078">
    <property type="entry name" value="RVT_1"/>
    <property type="match status" value="1"/>
</dbReference>
<protein>
    <recommendedName>
        <fullName evidence="1">RNA-directed DNA polymerase</fullName>
        <ecNumber evidence="1">2.7.7.49</ecNumber>
    </recommendedName>
</protein>
<dbReference type="GO" id="GO:0003964">
    <property type="term" value="F:RNA-directed DNA polymerase activity"/>
    <property type="evidence" value="ECO:0007669"/>
    <property type="project" value="UniProtKB-KW"/>
</dbReference>